<protein>
    <submittedName>
        <fullName evidence="2">ParA family protein</fullName>
    </submittedName>
</protein>
<dbReference type="RefSeq" id="WP_104291209.1">
    <property type="nucleotide sequence ID" value="NZ_PSXY01000034.1"/>
</dbReference>
<evidence type="ECO:0000259" key="1">
    <source>
        <dbReference type="Pfam" id="PF01656"/>
    </source>
</evidence>
<dbReference type="PANTHER" id="PTHR13696">
    <property type="entry name" value="P-LOOP CONTAINING NUCLEOSIDE TRIPHOSPHATE HYDROLASE"/>
    <property type="match status" value="1"/>
</dbReference>
<evidence type="ECO:0000313" key="2">
    <source>
        <dbReference type="EMBL" id="PPF64725.1"/>
    </source>
</evidence>
<proteinExistence type="predicted"/>
<dbReference type="InterPro" id="IPR002586">
    <property type="entry name" value="CobQ/CobB/MinD/ParA_Nub-bd_dom"/>
</dbReference>
<dbReference type="PIRSF" id="PIRSF009320">
    <property type="entry name" value="Nuc_binding_HP_1000"/>
    <property type="match status" value="1"/>
</dbReference>
<sequence>MRIVTVMNQKGGVGKSTLVMNLAAVMALHARVLVVDLDPGQRTLTDWAETAADRGIDLPFDFTDENNPAVLSQLRAANNWDVIFVDTPGNLEKSASERIGLVLDQTDFVLLPMEPQPASVKPLRRSISTLVEPRGLPYRVVVSRVRRDEATASRRDEMYASLAKAGIPFLATPVREYIAHSDAQGTGDVVTTYPQTRQTSLAIDDFKSLALELNSIWANERH</sequence>
<organism evidence="2 3">
    <name type="scientific">Clavibacter michiganensis</name>
    <dbReference type="NCBI Taxonomy" id="28447"/>
    <lineage>
        <taxon>Bacteria</taxon>
        <taxon>Bacillati</taxon>
        <taxon>Actinomycetota</taxon>
        <taxon>Actinomycetes</taxon>
        <taxon>Micrococcales</taxon>
        <taxon>Microbacteriaceae</taxon>
        <taxon>Clavibacter</taxon>
    </lineage>
</organism>
<dbReference type="Pfam" id="PF01656">
    <property type="entry name" value="CbiA"/>
    <property type="match status" value="1"/>
</dbReference>
<dbReference type="EMBL" id="PSXY01000034">
    <property type="protein sequence ID" value="PPF64725.1"/>
    <property type="molecule type" value="Genomic_DNA"/>
</dbReference>
<dbReference type="PANTHER" id="PTHR13696:SF96">
    <property type="entry name" value="COBQ_COBB_MIND_PARA NUCLEOTIDE BINDING DOMAIN-CONTAINING PROTEIN"/>
    <property type="match status" value="1"/>
</dbReference>
<reference evidence="2 3" key="1">
    <citation type="submission" date="2018-02" db="EMBL/GenBank/DDBJ databases">
        <title>Bacteriophage NCPPB3778 and a type I-E CRISPR drive the evolution of the US Biological Select Agent, Rathayibacter toxicus.</title>
        <authorList>
            <person name="Davis E.W.II."/>
            <person name="Tabima J.F."/>
            <person name="Weisberg A.J."/>
            <person name="Lopes L.D."/>
            <person name="Wiseman M.S."/>
            <person name="Wiseman M.S."/>
            <person name="Pupko T."/>
            <person name="Belcher M.S."/>
            <person name="Sechler A.J."/>
            <person name="Tancos M.A."/>
            <person name="Schroeder B.K."/>
            <person name="Murray T.D."/>
            <person name="Luster D.G."/>
            <person name="Schneider W.L."/>
            <person name="Rogers E."/>
            <person name="Andreote F.D."/>
            <person name="Grunwald N.J."/>
            <person name="Putnam M.L."/>
            <person name="Chang J.H."/>
        </authorList>
    </citation>
    <scope>NUCLEOTIDE SEQUENCE [LARGE SCALE GENOMIC DNA]</scope>
    <source>
        <strain evidence="2 3">AY1B3</strain>
    </source>
</reference>
<dbReference type="Proteomes" id="UP000239241">
    <property type="component" value="Unassembled WGS sequence"/>
</dbReference>
<evidence type="ECO:0000313" key="3">
    <source>
        <dbReference type="Proteomes" id="UP000239241"/>
    </source>
</evidence>
<gene>
    <name evidence="2" type="ORF">C5E16_14290</name>
</gene>
<accession>A0A2S5VNW3</accession>
<dbReference type="SUPFAM" id="SSF52540">
    <property type="entry name" value="P-loop containing nucleoside triphosphate hydrolases"/>
    <property type="match status" value="1"/>
</dbReference>
<comment type="caution">
    <text evidence="2">The sequence shown here is derived from an EMBL/GenBank/DDBJ whole genome shotgun (WGS) entry which is preliminary data.</text>
</comment>
<dbReference type="Gene3D" id="3.40.50.300">
    <property type="entry name" value="P-loop containing nucleotide triphosphate hydrolases"/>
    <property type="match status" value="1"/>
</dbReference>
<dbReference type="InterPro" id="IPR050678">
    <property type="entry name" value="DNA_Partitioning_ATPase"/>
</dbReference>
<dbReference type="InterPro" id="IPR027417">
    <property type="entry name" value="P-loop_NTPase"/>
</dbReference>
<dbReference type="CDD" id="cd02042">
    <property type="entry name" value="ParAB_family"/>
    <property type="match status" value="1"/>
</dbReference>
<dbReference type="AlphaFoldDB" id="A0A2S5VNW3"/>
<feature type="domain" description="CobQ/CobB/MinD/ParA nucleotide binding" evidence="1">
    <location>
        <begin position="4"/>
        <end position="187"/>
    </location>
</feature>
<name>A0A2S5VNW3_9MICO</name>